<dbReference type="InterPro" id="IPR033985">
    <property type="entry name" value="SusD-like_N"/>
</dbReference>
<dbReference type="Gene3D" id="1.25.40.390">
    <property type="match status" value="1"/>
</dbReference>
<keyword evidence="3" id="KW-1185">Reference proteome</keyword>
<name>A0ABT4PFC0_9BACT</name>
<dbReference type="Proteomes" id="UP001141933">
    <property type="component" value="Unassembled WGS sequence"/>
</dbReference>
<dbReference type="InterPro" id="IPR011990">
    <property type="entry name" value="TPR-like_helical_dom_sf"/>
</dbReference>
<dbReference type="EMBL" id="JAPZVM010000002">
    <property type="protein sequence ID" value="MCZ8371752.1"/>
    <property type="molecule type" value="Genomic_DNA"/>
</dbReference>
<protein>
    <submittedName>
        <fullName evidence="2">RagB/SusD family nutrient uptake outer membrane protein</fullName>
    </submittedName>
</protein>
<feature type="domain" description="SusD-like N-terminal" evidence="1">
    <location>
        <begin position="71"/>
        <end position="200"/>
    </location>
</feature>
<evidence type="ECO:0000313" key="3">
    <source>
        <dbReference type="Proteomes" id="UP001141933"/>
    </source>
</evidence>
<sequence length="472" mass="53648">MTTKKIFTTVLTAVMLCCTTACEDKLDIVPLGETTLDSVDDLETLLNQVPMLYQTENQFEMLCNNMYAKWDGLPDLLANSNSVTYALVKYDETVDRVNLTTSSSLYENLYSNINYMNVVISKAPEADGDDAKRIRIIAEAQVLRAWYHFLLVNMHAKQYDEATAAQLGGIAYVDNTNVGEQKTKLTLKEVYERILADCSDEVLAKLIQSHVDDPCRFGVDFGYGVRAKVLFQMKHYDEALHYANLALAVNGHIEDRTTVKTNQNWVLNETAQNNYYLIWCDNSNLGDLYGICITPDVATRISPDDYVNKYYLSDGVKAWEEPYPTLPDGCLQCNVSDIKWNVYGLRSESMYYLAAECLIRQGDLEGGLSRVDRVRAMRIENYQPYAAQAAGLTEHEAMKLLQDSKRVEFINTFENFCDRKRWNSESNYAETIVRDLGPEYGGIVTLRPDSPLWVFPFPQNAVLHNSSLTQNY</sequence>
<organism evidence="2 3">
    <name type="scientific">Phocaeicola acetigenes</name>
    <dbReference type="NCBI Taxonomy" id="3016083"/>
    <lineage>
        <taxon>Bacteria</taxon>
        <taxon>Pseudomonadati</taxon>
        <taxon>Bacteroidota</taxon>
        <taxon>Bacteroidia</taxon>
        <taxon>Bacteroidales</taxon>
        <taxon>Bacteroidaceae</taxon>
        <taxon>Phocaeicola</taxon>
    </lineage>
</organism>
<accession>A0ABT4PFC0</accession>
<dbReference type="Pfam" id="PF14322">
    <property type="entry name" value="SusD-like_3"/>
    <property type="match status" value="1"/>
</dbReference>
<evidence type="ECO:0000259" key="1">
    <source>
        <dbReference type="Pfam" id="PF14322"/>
    </source>
</evidence>
<dbReference type="SUPFAM" id="SSF48452">
    <property type="entry name" value="TPR-like"/>
    <property type="match status" value="1"/>
</dbReference>
<comment type="caution">
    <text evidence="2">The sequence shown here is derived from an EMBL/GenBank/DDBJ whole genome shotgun (WGS) entry which is preliminary data.</text>
</comment>
<gene>
    <name evidence="2" type="ORF">O6P32_03405</name>
</gene>
<reference evidence="2" key="1">
    <citation type="submission" date="2022-12" db="EMBL/GenBank/DDBJ databases">
        <title>Phocaeicola acetigenes sp. nov., isolated feces from a healthy human.</title>
        <authorList>
            <person name="Do H."/>
            <person name="Ha Y.B."/>
            <person name="Kim J.-S."/>
            <person name="Suh M.K."/>
            <person name="Kim H.S."/>
            <person name="Lee J.-S."/>
        </authorList>
    </citation>
    <scope>NUCLEOTIDE SEQUENCE</scope>
    <source>
        <strain evidence="2">KGMB11183</strain>
    </source>
</reference>
<evidence type="ECO:0000313" key="2">
    <source>
        <dbReference type="EMBL" id="MCZ8371752.1"/>
    </source>
</evidence>
<dbReference type="RefSeq" id="WP_269876813.1">
    <property type="nucleotide sequence ID" value="NZ_JAPZVM010000002.1"/>
</dbReference>
<proteinExistence type="predicted"/>